<dbReference type="AlphaFoldDB" id="A0A3M7RBJ3"/>
<protein>
    <submittedName>
        <fullName evidence="1">Uncharacterized protein</fullName>
    </submittedName>
</protein>
<organism evidence="1 2">
    <name type="scientific">Brachionus plicatilis</name>
    <name type="common">Marine rotifer</name>
    <name type="synonym">Brachionus muelleri</name>
    <dbReference type="NCBI Taxonomy" id="10195"/>
    <lineage>
        <taxon>Eukaryota</taxon>
        <taxon>Metazoa</taxon>
        <taxon>Spiralia</taxon>
        <taxon>Gnathifera</taxon>
        <taxon>Rotifera</taxon>
        <taxon>Eurotatoria</taxon>
        <taxon>Monogononta</taxon>
        <taxon>Pseudotrocha</taxon>
        <taxon>Ploima</taxon>
        <taxon>Brachionidae</taxon>
        <taxon>Brachionus</taxon>
    </lineage>
</organism>
<evidence type="ECO:0000313" key="1">
    <source>
        <dbReference type="EMBL" id="RNA20628.1"/>
    </source>
</evidence>
<proteinExistence type="predicted"/>
<evidence type="ECO:0000313" key="2">
    <source>
        <dbReference type="Proteomes" id="UP000276133"/>
    </source>
</evidence>
<keyword evidence="2" id="KW-1185">Reference proteome</keyword>
<comment type="caution">
    <text evidence="1">The sequence shown here is derived from an EMBL/GenBank/DDBJ whole genome shotgun (WGS) entry which is preliminary data.</text>
</comment>
<sequence length="127" mass="14912">MKMNQKGKMNADFDLIILSIKNRNFKLPPKVGILMRDFSYHLNNHKLSEPELNKNIFVHSSIKITIISKLSIPGTIQLDFCKFLQKTFANLAILFKRIFLSYNYLFGIFLAEDFFGLRLKKNFKHPK</sequence>
<gene>
    <name evidence="1" type="ORF">BpHYR1_002030</name>
</gene>
<accession>A0A3M7RBJ3</accession>
<reference evidence="1 2" key="1">
    <citation type="journal article" date="2018" name="Sci. Rep.">
        <title>Genomic signatures of local adaptation to the degree of environmental predictability in rotifers.</title>
        <authorList>
            <person name="Franch-Gras L."/>
            <person name="Hahn C."/>
            <person name="Garcia-Roger E.M."/>
            <person name="Carmona M.J."/>
            <person name="Serra M."/>
            <person name="Gomez A."/>
        </authorList>
    </citation>
    <scope>NUCLEOTIDE SEQUENCE [LARGE SCALE GENOMIC DNA]</scope>
    <source>
        <strain evidence="1">HYR1</strain>
    </source>
</reference>
<dbReference type="Proteomes" id="UP000276133">
    <property type="component" value="Unassembled WGS sequence"/>
</dbReference>
<dbReference type="EMBL" id="REGN01003813">
    <property type="protein sequence ID" value="RNA20628.1"/>
    <property type="molecule type" value="Genomic_DNA"/>
</dbReference>
<name>A0A3M7RBJ3_BRAPC</name>